<dbReference type="PANTHER" id="PTHR47019">
    <property type="entry name" value="LIPID II FLIPPASE MURJ"/>
    <property type="match status" value="1"/>
</dbReference>
<dbReference type="PRINTS" id="PR01806">
    <property type="entry name" value="VIRFACTRMVIN"/>
</dbReference>
<keyword evidence="2" id="KW-1003">Cell membrane</keyword>
<organism evidence="9 10">
    <name type="scientific">Candidatus Taylorbacteria bacterium RIFCSPHIGHO2_02_FULL_43_32b</name>
    <dbReference type="NCBI Taxonomy" id="1802306"/>
    <lineage>
        <taxon>Bacteria</taxon>
        <taxon>Candidatus Tayloriibacteriota</taxon>
    </lineage>
</organism>
<keyword evidence="7 8" id="KW-0472">Membrane</keyword>
<feature type="transmembrane region" description="Helical" evidence="8">
    <location>
        <begin position="284"/>
        <end position="307"/>
    </location>
</feature>
<feature type="transmembrane region" description="Helical" evidence="8">
    <location>
        <begin position="103"/>
        <end position="126"/>
    </location>
</feature>
<feature type="transmembrane region" description="Helical" evidence="8">
    <location>
        <begin position="361"/>
        <end position="381"/>
    </location>
</feature>
<dbReference type="Proteomes" id="UP000177130">
    <property type="component" value="Unassembled WGS sequence"/>
</dbReference>
<protein>
    <recommendedName>
        <fullName evidence="11">Lipid II flippase MurJ</fullName>
    </recommendedName>
</protein>
<feature type="transmembrane region" description="Helical" evidence="8">
    <location>
        <begin position="433"/>
        <end position="459"/>
    </location>
</feature>
<evidence type="ECO:0000256" key="6">
    <source>
        <dbReference type="ARBA" id="ARBA00022989"/>
    </source>
</evidence>
<comment type="subcellular location">
    <subcellularLocation>
        <location evidence="1">Cell membrane</location>
        <topology evidence="1">Multi-pass membrane protein</topology>
    </subcellularLocation>
</comment>
<feature type="transmembrane region" description="Helical" evidence="8">
    <location>
        <begin position="254"/>
        <end position="278"/>
    </location>
</feature>
<feature type="transmembrane region" description="Helical" evidence="8">
    <location>
        <begin position="508"/>
        <end position="530"/>
    </location>
</feature>
<gene>
    <name evidence="9" type="ORF">A3C72_01550</name>
</gene>
<keyword evidence="4" id="KW-0133">Cell shape</keyword>
<evidence type="ECO:0000256" key="3">
    <source>
        <dbReference type="ARBA" id="ARBA00022692"/>
    </source>
</evidence>
<proteinExistence type="predicted"/>
<name>A0A1G2MLL7_9BACT</name>
<evidence type="ECO:0000256" key="7">
    <source>
        <dbReference type="ARBA" id="ARBA00023136"/>
    </source>
</evidence>
<dbReference type="PANTHER" id="PTHR47019:SF1">
    <property type="entry name" value="LIPID II FLIPPASE MURJ"/>
    <property type="match status" value="1"/>
</dbReference>
<dbReference type="Pfam" id="PF03023">
    <property type="entry name" value="MurJ"/>
    <property type="match status" value="1"/>
</dbReference>
<feature type="transmembrane region" description="Helical" evidence="8">
    <location>
        <begin position="471"/>
        <end position="493"/>
    </location>
</feature>
<evidence type="ECO:0000313" key="9">
    <source>
        <dbReference type="EMBL" id="OHA23902.1"/>
    </source>
</evidence>
<feature type="transmembrane region" description="Helical" evidence="8">
    <location>
        <begin position="58"/>
        <end position="82"/>
    </location>
</feature>
<evidence type="ECO:0000256" key="5">
    <source>
        <dbReference type="ARBA" id="ARBA00022984"/>
    </source>
</evidence>
<evidence type="ECO:0000313" key="10">
    <source>
        <dbReference type="Proteomes" id="UP000177130"/>
    </source>
</evidence>
<evidence type="ECO:0000256" key="1">
    <source>
        <dbReference type="ARBA" id="ARBA00004651"/>
    </source>
</evidence>
<keyword evidence="3 8" id="KW-0812">Transmembrane</keyword>
<feature type="transmembrane region" description="Helical" evidence="8">
    <location>
        <begin position="168"/>
        <end position="191"/>
    </location>
</feature>
<evidence type="ECO:0000256" key="8">
    <source>
        <dbReference type="SAM" id="Phobius"/>
    </source>
</evidence>
<feature type="transmembrane region" description="Helical" evidence="8">
    <location>
        <begin position="138"/>
        <end position="161"/>
    </location>
</feature>
<evidence type="ECO:0000256" key="4">
    <source>
        <dbReference type="ARBA" id="ARBA00022960"/>
    </source>
</evidence>
<dbReference type="InterPro" id="IPR004268">
    <property type="entry name" value="MurJ"/>
</dbReference>
<dbReference type="GO" id="GO:0009252">
    <property type="term" value="P:peptidoglycan biosynthetic process"/>
    <property type="evidence" value="ECO:0007669"/>
    <property type="project" value="UniProtKB-KW"/>
</dbReference>
<dbReference type="EMBL" id="MHRK01000022">
    <property type="protein sequence ID" value="OHA23902.1"/>
    <property type="molecule type" value="Genomic_DNA"/>
</dbReference>
<dbReference type="STRING" id="1802306.A3C72_01550"/>
<feature type="transmembrane region" description="Helical" evidence="8">
    <location>
        <begin position="319"/>
        <end position="341"/>
    </location>
</feature>
<dbReference type="GO" id="GO:0034204">
    <property type="term" value="P:lipid translocation"/>
    <property type="evidence" value="ECO:0007669"/>
    <property type="project" value="TreeGrafter"/>
</dbReference>
<dbReference type="GO" id="GO:0008360">
    <property type="term" value="P:regulation of cell shape"/>
    <property type="evidence" value="ECO:0007669"/>
    <property type="project" value="UniProtKB-KW"/>
</dbReference>
<dbReference type="InterPro" id="IPR051050">
    <property type="entry name" value="Lipid_II_flippase_MurJ/MviN"/>
</dbReference>
<evidence type="ECO:0000256" key="2">
    <source>
        <dbReference type="ARBA" id="ARBA00022475"/>
    </source>
</evidence>
<sequence>MVKTVFSLFNKEISGLHEAAYLLGLFAFLSQVLALVRDRLLAGSFGAGELLDAYYAAFRIPDIIFVTVASLVSASIIIPLIVEKLQKSKEEAKKFVSSIFSAFSFLMAFVSVLIFILAPTIVPIIFPGFRGTNVEEMVVVMTRIMLLQPILLGISNFLAGIIQTYKKFFVYALAPLFYNAGIIIGVAYFYPLMGYRGLAWGVVLGALLHLLIQLPALYSTGLAPVLTLGIRLKEAYSVVVISLPRTLGLAANNLSTLVLAALGSLTGVGSIAIFTLSWNLQSVTYSIVGASYSMAAFPTLAHLFAGGKSKEFVEAVREAMGHIIFWSMPPVTLFIVLRAQIVRTVLGFGEFDWADTRLTAAALAIFAVSVVAQGAIALLSRAYYASGRTKKPLYSNVGGAILTILLAVFFVGLMKTSYTFQFFLESLLKVENLAGTAVLVLPLSYSIATLANMFVLWFLFRKDFPGWDKGLMLSIFQTAGAAILGGFAAYWALNIFDDVFNLSKVSGVFFQGLFSGLFGLLVNATILILLRNLAIREVYAAFCRKLGRVVPIGPDTTENPTL</sequence>
<dbReference type="GO" id="GO:0005886">
    <property type="term" value="C:plasma membrane"/>
    <property type="evidence" value="ECO:0007669"/>
    <property type="project" value="UniProtKB-SubCell"/>
</dbReference>
<comment type="caution">
    <text evidence="9">The sequence shown here is derived from an EMBL/GenBank/DDBJ whole genome shotgun (WGS) entry which is preliminary data.</text>
</comment>
<keyword evidence="5" id="KW-0573">Peptidoglycan synthesis</keyword>
<accession>A0A1G2MLL7</accession>
<dbReference type="GO" id="GO:0015648">
    <property type="term" value="F:lipid-linked peptidoglycan transporter activity"/>
    <property type="evidence" value="ECO:0007669"/>
    <property type="project" value="TreeGrafter"/>
</dbReference>
<feature type="transmembrane region" description="Helical" evidence="8">
    <location>
        <begin position="393"/>
        <end position="413"/>
    </location>
</feature>
<reference evidence="9 10" key="1">
    <citation type="journal article" date="2016" name="Nat. Commun.">
        <title>Thousands of microbial genomes shed light on interconnected biogeochemical processes in an aquifer system.</title>
        <authorList>
            <person name="Anantharaman K."/>
            <person name="Brown C.T."/>
            <person name="Hug L.A."/>
            <person name="Sharon I."/>
            <person name="Castelle C.J."/>
            <person name="Probst A.J."/>
            <person name="Thomas B.C."/>
            <person name="Singh A."/>
            <person name="Wilkins M.J."/>
            <person name="Karaoz U."/>
            <person name="Brodie E.L."/>
            <person name="Williams K.H."/>
            <person name="Hubbard S.S."/>
            <person name="Banfield J.F."/>
        </authorList>
    </citation>
    <scope>NUCLEOTIDE SEQUENCE [LARGE SCALE GENOMIC DNA]</scope>
</reference>
<evidence type="ECO:0008006" key="11">
    <source>
        <dbReference type="Google" id="ProtNLM"/>
    </source>
</evidence>
<keyword evidence="6 8" id="KW-1133">Transmembrane helix</keyword>
<dbReference type="AlphaFoldDB" id="A0A1G2MLL7"/>